<organism evidence="2 3">
    <name type="scientific">Gluconobacter oxydans DSM 3504</name>
    <dbReference type="NCBI Taxonomy" id="1288313"/>
    <lineage>
        <taxon>Bacteria</taxon>
        <taxon>Pseudomonadati</taxon>
        <taxon>Pseudomonadota</taxon>
        <taxon>Alphaproteobacteria</taxon>
        <taxon>Acetobacterales</taxon>
        <taxon>Acetobacteraceae</taxon>
        <taxon>Gluconobacter</taxon>
    </lineage>
</organism>
<reference evidence="2 3" key="1">
    <citation type="journal article" date="2015" name="Appl. Microbiol. Biotechnol.">
        <title>The consequence of an additional NADH dehydrogenase paralog on the growth of Gluconobacter oxydans DSM3504.</title>
        <authorList>
            <person name="Kostner D."/>
            <person name="Luchterhand B."/>
            <person name="Junker A."/>
            <person name="Volland S."/>
            <person name="Daniel R."/>
            <person name="Buchs J."/>
            <person name="Liebl W."/>
            <person name="Ehrenreich A."/>
        </authorList>
    </citation>
    <scope>NUCLEOTIDE SEQUENCE [LARGE SCALE GENOMIC DNA]</scope>
    <source>
        <strain evidence="2">DSM 3504</strain>
    </source>
</reference>
<dbReference type="GeneID" id="56906511"/>
<dbReference type="InterPro" id="IPR011744">
    <property type="entry name" value="ATPase_gene1"/>
</dbReference>
<dbReference type="AlphaFoldDB" id="A0A067Z504"/>
<name>A0A067Z504_GLUOY</name>
<protein>
    <submittedName>
        <fullName evidence="2">Putative ATP synthase subunit</fullName>
    </submittedName>
</protein>
<dbReference type="RefSeq" id="WP_226986583.1">
    <property type="nucleotide sequence ID" value="NZ_CP004373.1"/>
</dbReference>
<sequence length="96" mass="10567">MKDDSPQADEMEAAIRQRMNRQRTGETDGDVNVTQHLARIGVLGWTIIMPPLGGLLLGRWLDHRWGTGVAFSAGLLMAGFAAGGWSAWKWMSHPHA</sequence>
<dbReference type="InterPro" id="IPR032820">
    <property type="entry name" value="ATPase_put"/>
</dbReference>
<proteinExistence type="predicted"/>
<keyword evidence="1" id="KW-0812">Transmembrane</keyword>
<evidence type="ECO:0000313" key="2">
    <source>
        <dbReference type="EMBL" id="AHK72156.1"/>
    </source>
</evidence>
<gene>
    <name evidence="2" type="ORF">GLS_c22850</name>
</gene>
<evidence type="ECO:0000256" key="1">
    <source>
        <dbReference type="SAM" id="Phobius"/>
    </source>
</evidence>
<dbReference type="Proteomes" id="UP000031656">
    <property type="component" value="Chromosome"/>
</dbReference>
<dbReference type="NCBIfam" id="TIGR02230">
    <property type="entry name" value="ATPase_gene1"/>
    <property type="match status" value="1"/>
</dbReference>
<dbReference type="KEGG" id="goy:GLS_c22850"/>
<dbReference type="Pfam" id="PF09527">
    <property type="entry name" value="ATPase_gene1"/>
    <property type="match status" value="1"/>
</dbReference>
<feature type="transmembrane region" description="Helical" evidence="1">
    <location>
        <begin position="69"/>
        <end position="88"/>
    </location>
</feature>
<keyword evidence="1" id="KW-1133">Transmembrane helix</keyword>
<accession>A0A067Z504</accession>
<evidence type="ECO:0000313" key="3">
    <source>
        <dbReference type="Proteomes" id="UP000031656"/>
    </source>
</evidence>
<feature type="transmembrane region" description="Helical" evidence="1">
    <location>
        <begin position="37"/>
        <end position="57"/>
    </location>
</feature>
<dbReference type="EMBL" id="CP004373">
    <property type="protein sequence ID" value="AHK72156.1"/>
    <property type="molecule type" value="Genomic_DNA"/>
</dbReference>
<dbReference type="HOGENOM" id="CLU_137927_3_2_5"/>
<keyword evidence="1" id="KW-0472">Membrane</keyword>